<keyword evidence="5" id="KW-1185">Reference proteome</keyword>
<protein>
    <submittedName>
        <fullName evidence="4">Tyrosine-type recombinase/integrase</fullName>
    </submittedName>
</protein>
<dbReference type="RefSeq" id="WP_205120603.1">
    <property type="nucleotide sequence ID" value="NZ_JAFBCM010000001.1"/>
</dbReference>
<dbReference type="InterPro" id="IPR013762">
    <property type="entry name" value="Integrase-like_cat_sf"/>
</dbReference>
<dbReference type="Gene3D" id="1.10.443.10">
    <property type="entry name" value="Intergrase catalytic core"/>
    <property type="match status" value="1"/>
</dbReference>
<dbReference type="Proteomes" id="UP001595699">
    <property type="component" value="Unassembled WGS sequence"/>
</dbReference>
<dbReference type="InterPro" id="IPR010998">
    <property type="entry name" value="Integrase_recombinase_N"/>
</dbReference>
<dbReference type="Pfam" id="PF00589">
    <property type="entry name" value="Phage_integrase"/>
    <property type="match status" value="1"/>
</dbReference>
<evidence type="ECO:0000256" key="1">
    <source>
        <dbReference type="ARBA" id="ARBA00023125"/>
    </source>
</evidence>
<name>A0ABV7Y9R1_9ACTN</name>
<feature type="domain" description="Tyr recombinase" evidence="3">
    <location>
        <begin position="170"/>
        <end position="386"/>
    </location>
</feature>
<gene>
    <name evidence="4" type="ORF">ACFOUW_14530</name>
</gene>
<dbReference type="PROSITE" id="PS51898">
    <property type="entry name" value="TYR_RECOMBINASE"/>
    <property type="match status" value="1"/>
</dbReference>
<comment type="caution">
    <text evidence="4">The sequence shown here is derived from an EMBL/GenBank/DDBJ whole genome shotgun (WGS) entry which is preliminary data.</text>
</comment>
<dbReference type="InterPro" id="IPR011010">
    <property type="entry name" value="DNA_brk_join_enz"/>
</dbReference>
<dbReference type="SUPFAM" id="SSF56349">
    <property type="entry name" value="DNA breaking-rejoining enzymes"/>
    <property type="match status" value="1"/>
</dbReference>
<dbReference type="Gene3D" id="1.10.150.130">
    <property type="match status" value="1"/>
</dbReference>
<evidence type="ECO:0000313" key="5">
    <source>
        <dbReference type="Proteomes" id="UP001595699"/>
    </source>
</evidence>
<dbReference type="CDD" id="cd01189">
    <property type="entry name" value="INT_ICEBs1_C_like"/>
    <property type="match status" value="1"/>
</dbReference>
<dbReference type="EMBL" id="JBHRZH010000012">
    <property type="protein sequence ID" value="MFC3762056.1"/>
    <property type="molecule type" value="Genomic_DNA"/>
</dbReference>
<evidence type="ECO:0000256" key="2">
    <source>
        <dbReference type="ARBA" id="ARBA00023172"/>
    </source>
</evidence>
<keyword evidence="1" id="KW-0238">DNA-binding</keyword>
<sequence>MARVKDLWFNARSDSNGERVPTKRHGRGKRWLVEYRDPVGKLRTEAFNRKPDAERRLVDISADVQRGEYIDPRRGQTAFRELAKSWLEGEAVAPSSAASFRHKIERLNETFGDYPVGEILPSKCRQWRKARAELVAPGTLNLELWLLTAILDLAVEDDMIRKNPAAKLERLAKSYTFALWDLPTITRILDHVRANAPNYAPVGELAYGAGLRRSEGFGIGVDDIDFLRREVHVRQQLLRINGVGFVFAPPKRNSVGTVPVPQELLDRLAARLATFEPREVTLPYVGKGIKAGQTRTVRLLVAGRRGALARTESWTTAWNASLKANGITPSGHKTGVHILRHAYASYLIAMGLPMTVVQVRLRHARLAETYETYAHLTFEEQIEDAIARVFRSAPVPPRSVSATS</sequence>
<organism evidence="4 5">
    <name type="scientific">Tenggerimyces flavus</name>
    <dbReference type="NCBI Taxonomy" id="1708749"/>
    <lineage>
        <taxon>Bacteria</taxon>
        <taxon>Bacillati</taxon>
        <taxon>Actinomycetota</taxon>
        <taxon>Actinomycetes</taxon>
        <taxon>Propionibacteriales</taxon>
        <taxon>Nocardioidaceae</taxon>
        <taxon>Tenggerimyces</taxon>
    </lineage>
</organism>
<accession>A0ABV7Y9R1</accession>
<evidence type="ECO:0000259" key="3">
    <source>
        <dbReference type="PROSITE" id="PS51898"/>
    </source>
</evidence>
<dbReference type="InterPro" id="IPR002104">
    <property type="entry name" value="Integrase_catalytic"/>
</dbReference>
<keyword evidence="2" id="KW-0233">DNA recombination</keyword>
<evidence type="ECO:0000313" key="4">
    <source>
        <dbReference type="EMBL" id="MFC3762056.1"/>
    </source>
</evidence>
<reference evidence="5" key="1">
    <citation type="journal article" date="2019" name="Int. J. Syst. Evol. Microbiol.">
        <title>The Global Catalogue of Microorganisms (GCM) 10K type strain sequencing project: providing services to taxonomists for standard genome sequencing and annotation.</title>
        <authorList>
            <consortium name="The Broad Institute Genomics Platform"/>
            <consortium name="The Broad Institute Genome Sequencing Center for Infectious Disease"/>
            <person name="Wu L."/>
            <person name="Ma J."/>
        </authorList>
    </citation>
    <scope>NUCLEOTIDE SEQUENCE [LARGE SCALE GENOMIC DNA]</scope>
    <source>
        <strain evidence="5">CGMCC 4.7241</strain>
    </source>
</reference>
<proteinExistence type="predicted"/>